<evidence type="ECO:0000313" key="2">
    <source>
        <dbReference type="EMBL" id="SKA09002.1"/>
    </source>
</evidence>
<organism evidence="2 3">
    <name type="scientific">Cetobacterium ceti</name>
    <dbReference type="NCBI Taxonomy" id="180163"/>
    <lineage>
        <taxon>Bacteria</taxon>
        <taxon>Fusobacteriati</taxon>
        <taxon>Fusobacteriota</taxon>
        <taxon>Fusobacteriia</taxon>
        <taxon>Fusobacteriales</taxon>
        <taxon>Fusobacteriaceae</taxon>
        <taxon>Cetobacterium</taxon>
    </lineage>
</organism>
<dbReference type="InterPro" id="IPR047589">
    <property type="entry name" value="DUF11_rpt"/>
</dbReference>
<name>A0A1T4QYU3_9FUSO</name>
<accession>A0A1T4QYU3</accession>
<keyword evidence="1" id="KW-0812">Transmembrane</keyword>
<dbReference type="AlphaFoldDB" id="A0A1T4QYU3"/>
<keyword evidence="3" id="KW-1185">Reference proteome</keyword>
<reference evidence="2 3" key="1">
    <citation type="submission" date="2017-02" db="EMBL/GenBank/DDBJ databases">
        <authorList>
            <person name="Peterson S.W."/>
        </authorList>
    </citation>
    <scope>NUCLEOTIDE SEQUENCE [LARGE SCALE GENOMIC DNA]</scope>
    <source>
        <strain evidence="2 3">ATCC 700028</strain>
    </source>
</reference>
<dbReference type="Proteomes" id="UP000191153">
    <property type="component" value="Unassembled WGS sequence"/>
</dbReference>
<proteinExistence type="predicted"/>
<evidence type="ECO:0000313" key="3">
    <source>
        <dbReference type="Proteomes" id="UP000191153"/>
    </source>
</evidence>
<sequence>MKEYTLLKLLFFEGGFMKKLFKVLVGIFFFLLYNLNFASSVSAPGNSSISVQGRVEYRDPNNNLAVVKSNIIGFIVQPIRSVNIAPYPKITYSGKPGQTYGFYVRVTNTGNIPDQYEVYFQGERGRRILGNTSILLGGEYEDFYIKVKIPSDLNENQVARYDIYSVSLSDNRVISRSENRFIDREPVAYPRALEGKREEIVRAIPVERNNKFYVFNLQRDSTRAFINDDNKPLVIVDEKNSSSKISFLKYQGIDMDGDNVMDIDYTLKSLRGSPDNKIYYKIVLKNDGDTSLYNVKVRDSVPQFTTMDYGNGQIDTHGIPVYRIVGKTGYLKVLNAPDPGAIGEMEVNIVELFPGETLEVYFNVKINM</sequence>
<protein>
    <submittedName>
        <fullName evidence="2">Conserved repeat domain-containing protein</fullName>
    </submittedName>
</protein>
<keyword evidence="1" id="KW-0472">Membrane</keyword>
<dbReference type="NCBIfam" id="TIGR01451">
    <property type="entry name" value="B_ant_repeat"/>
    <property type="match status" value="1"/>
</dbReference>
<dbReference type="STRING" id="180163.SAMN02745174_02517"/>
<feature type="transmembrane region" description="Helical" evidence="1">
    <location>
        <begin position="20"/>
        <end position="38"/>
    </location>
</feature>
<evidence type="ECO:0000256" key="1">
    <source>
        <dbReference type="SAM" id="Phobius"/>
    </source>
</evidence>
<dbReference type="EMBL" id="FUWX01000036">
    <property type="protein sequence ID" value="SKA09002.1"/>
    <property type="molecule type" value="Genomic_DNA"/>
</dbReference>
<gene>
    <name evidence="2" type="ORF">SAMN02745174_02517</name>
</gene>
<keyword evidence="1" id="KW-1133">Transmembrane helix</keyword>